<accession>Q39NL3</accession>
<evidence type="ECO:0008006" key="3">
    <source>
        <dbReference type="Google" id="ProtNLM"/>
    </source>
</evidence>
<organism evidence="1 2">
    <name type="scientific">Burkholderia lata (strain ATCC 17760 / DSM 23089 / LMG 22485 / NCIMB 9086 / R18194 / 383)</name>
    <dbReference type="NCBI Taxonomy" id="482957"/>
    <lineage>
        <taxon>Bacteria</taxon>
        <taxon>Pseudomonadati</taxon>
        <taxon>Pseudomonadota</taxon>
        <taxon>Betaproteobacteria</taxon>
        <taxon>Burkholderiales</taxon>
        <taxon>Burkholderiaceae</taxon>
        <taxon>Burkholderia</taxon>
        <taxon>Burkholderia cepacia complex</taxon>
    </lineage>
</organism>
<proteinExistence type="predicted"/>
<protein>
    <recommendedName>
        <fullName evidence="3">Metal-dependent phosphohydrolase</fullName>
    </recommendedName>
</protein>
<dbReference type="PANTHER" id="PTHR21174:SF0">
    <property type="entry name" value="HD PHOSPHOHYDROLASE FAMILY PROTEIN-RELATED"/>
    <property type="match status" value="1"/>
</dbReference>
<evidence type="ECO:0000313" key="1">
    <source>
        <dbReference type="EMBL" id="ABB05953.1"/>
    </source>
</evidence>
<dbReference type="PANTHER" id="PTHR21174">
    <property type="match status" value="1"/>
</dbReference>
<dbReference type="InterPro" id="IPR009218">
    <property type="entry name" value="HD_phosphohydro"/>
</dbReference>
<dbReference type="EMBL" id="CP000150">
    <property type="protein sequence ID" value="ABB05953.1"/>
    <property type="molecule type" value="Genomic_DNA"/>
</dbReference>
<dbReference type="HOGENOM" id="CLU_747369_0_0_4"/>
<gene>
    <name evidence="1" type="ordered locus">Bcep18194_C6907</name>
</gene>
<name>Q39NL3_BURL3</name>
<dbReference type="PATRIC" id="fig|482957.22.peg.7442"/>
<dbReference type="Proteomes" id="UP000002705">
    <property type="component" value="Chromosome 3"/>
</dbReference>
<dbReference type="AlphaFoldDB" id="Q39NL3"/>
<dbReference type="KEGG" id="bur:Bcep18194_C6907"/>
<sequence>MEDCLDRRHRLPVVHRDHTSLASRIRNARMTVSLRLSPFTAQGVVQFMTLRQRLRRVNRQRETRGIAADFSPAPLGPPAFTTPHDMSRRALALPDAPCLAMTDTDLCRAAAQVSAPHATNLLRSCSPRCRVCYAARIASPSRSPPMTDLAPDLARTLRASCDACFGTAAVWPLVEHAYREPQRHYHTLAHLAELFAHLAPYRTEPLWPAIELAVWAHDFVYATTLPEYSDNEARSAQWLVEVTNTHCSESWLHAHASHVSVAHDLVLATKSHRLPDTFASDPNLQRAGRIFLDADLAILAAAPDRLREYDRAIAREWAQDPDAPSAAFRTGRRQALEHLRAQVPLFQSAEFAPLTPRAQRNLDTLIATYA</sequence>
<reference evidence="1" key="1">
    <citation type="submission" date="2009-01" db="EMBL/GenBank/DDBJ databases">
        <title>Complete sequence of chromosome 3 of Burkholderia sp. 383.</title>
        <authorList>
            <consortium name="US DOE Joint Genome Institute"/>
            <person name="Copeland A."/>
            <person name="Lucas S."/>
            <person name="Lapidus A."/>
            <person name="Barry K."/>
            <person name="Detter J.C."/>
            <person name="Glavina T."/>
            <person name="Hammon N."/>
            <person name="Israni S."/>
            <person name="Pitluck S."/>
            <person name="Chain P."/>
            <person name="Malfatti S."/>
            <person name="Shin M."/>
            <person name="Vergez L."/>
            <person name="Schmutz J."/>
            <person name="Larimer F."/>
            <person name="Land M."/>
            <person name="Kyrpides N."/>
            <person name="Lykidis A."/>
            <person name="Richardson P."/>
        </authorList>
    </citation>
    <scope>NUCLEOTIDE SEQUENCE</scope>
    <source>
        <strain evidence="1">383</strain>
    </source>
</reference>
<evidence type="ECO:0000313" key="2">
    <source>
        <dbReference type="Proteomes" id="UP000002705"/>
    </source>
</evidence>
<keyword evidence="2" id="KW-1185">Reference proteome</keyword>
<dbReference type="SUPFAM" id="SSF109604">
    <property type="entry name" value="HD-domain/PDEase-like"/>
    <property type="match status" value="1"/>
</dbReference>